<dbReference type="InterPro" id="IPR018910">
    <property type="entry name" value="LpqB_C"/>
</dbReference>
<evidence type="ECO:0000256" key="2">
    <source>
        <dbReference type="ARBA" id="ARBA00022729"/>
    </source>
</evidence>
<feature type="signal peptide" evidence="7">
    <location>
        <begin position="1"/>
        <end position="19"/>
    </location>
</feature>
<evidence type="ECO:0000256" key="1">
    <source>
        <dbReference type="ARBA" id="ARBA00022475"/>
    </source>
</evidence>
<keyword evidence="2 6" id="KW-0732">Signal</keyword>
<accession>A0ABW9FS72</accession>
<evidence type="ECO:0000256" key="4">
    <source>
        <dbReference type="ARBA" id="ARBA00023139"/>
    </source>
</evidence>
<sequence length="590" mass="62054">MSRVRVGATAVLSSLALLAAGCANLPDSSAPQAIGTIERAPASTNVEAPAPGREPDLLLRDFVKASTDPANRHLAARQYLTKDTSARWDDAASATIVDKIDLITESRNANSAVYTIRANRVGQLEPGGLYQAQEGQYEAKFSWVKVDGEWRIDDLPSGVIMDRPQFLNAYQRKSLYFLDPSAQTTVPDPRWISASQDQMVTQLIGLLIDGPKPSLSGAVRNELGSGVSVLGQITKADGRASQVGVGLGGVRVDFQGLGRMNTQSRELLAAQVIWTLANSDISGPYVLLADGQPLDERYPNGWSIADVSSLNPLATSSVSVGMHALRGGGLVSVGDATATPVPGYFGASDNLRSLALSQDGMLAAAVAETRRPAPEPQTALVVGTYDGNVATALEAQTITRPTWALDGSTAWAVVNDSSVVRVVRETATGKLTTMPVETGAIAALGGPVTELRLSRDGVRAAMIVDGKVYVATVSQLPDGAYSLTSPRAIAHGLSGPAVSLDWSTADTVVVVREGSEVPVVQLAVDGSRMDPLPSRNLTSPVRAVDATLTTEYVADARTVFQLNNNDPVGDRYWREVPGLSGSPAIPILPG</sequence>
<gene>
    <name evidence="6 9" type="primary">lpqB</name>
    <name evidence="9" type="ORF">ABEU19_001542</name>
</gene>
<organism evidence="9 10">
    <name type="scientific">Prescottella soli</name>
    <dbReference type="NCBI Taxonomy" id="1543852"/>
    <lineage>
        <taxon>Bacteria</taxon>
        <taxon>Bacillati</taxon>
        <taxon>Actinomycetota</taxon>
        <taxon>Actinomycetes</taxon>
        <taxon>Mycobacteriales</taxon>
        <taxon>Nocardiaceae</taxon>
        <taxon>Prescottella</taxon>
    </lineage>
</organism>
<dbReference type="SMART" id="SM00909">
    <property type="entry name" value="Germane"/>
    <property type="match status" value="1"/>
</dbReference>
<keyword evidence="1 6" id="KW-1003">Cell membrane</keyword>
<dbReference type="InterPro" id="IPR019606">
    <property type="entry name" value="GerMN"/>
</dbReference>
<comment type="similarity">
    <text evidence="6">Belongs to the LpqB lipoprotein family.</text>
</comment>
<keyword evidence="3 6" id="KW-0472">Membrane</keyword>
<keyword evidence="4 6" id="KW-0564">Palmitate</keyword>
<evidence type="ECO:0000256" key="3">
    <source>
        <dbReference type="ARBA" id="ARBA00023136"/>
    </source>
</evidence>
<dbReference type="InterPro" id="IPR023959">
    <property type="entry name" value="LpqB"/>
</dbReference>
<proteinExistence type="inferred from homology"/>
<protein>
    <recommendedName>
        <fullName evidence="6">Lipoprotein LpqB</fullName>
    </recommendedName>
</protein>
<dbReference type="Pfam" id="PF10647">
    <property type="entry name" value="Gmad1"/>
    <property type="match status" value="1"/>
</dbReference>
<dbReference type="Pfam" id="PF10646">
    <property type="entry name" value="Germane"/>
    <property type="match status" value="1"/>
</dbReference>
<name>A0ABW9FS72_9NOCA</name>
<comment type="caution">
    <text evidence="9">The sequence shown here is derived from an EMBL/GenBank/DDBJ whole genome shotgun (WGS) entry which is preliminary data.</text>
</comment>
<keyword evidence="10" id="KW-1185">Reference proteome</keyword>
<evidence type="ECO:0000313" key="9">
    <source>
        <dbReference type="EMBL" id="MFM1728073.1"/>
    </source>
</evidence>
<dbReference type="Pfam" id="PF25976">
    <property type="entry name" value="LpqB_N"/>
    <property type="match status" value="1"/>
</dbReference>
<dbReference type="SUPFAM" id="SSF50969">
    <property type="entry name" value="YVTN repeat-like/Quinoprotein amine dehydrogenase"/>
    <property type="match status" value="1"/>
</dbReference>
<evidence type="ECO:0000256" key="5">
    <source>
        <dbReference type="ARBA" id="ARBA00023288"/>
    </source>
</evidence>
<dbReference type="EMBL" id="JBDLNU010000002">
    <property type="protein sequence ID" value="MFM1728073.1"/>
    <property type="molecule type" value="Genomic_DNA"/>
</dbReference>
<evidence type="ECO:0000259" key="8">
    <source>
        <dbReference type="SMART" id="SM00909"/>
    </source>
</evidence>
<dbReference type="HAMAP" id="MF_01373">
    <property type="entry name" value="LpqB_lipoprot"/>
    <property type="match status" value="1"/>
</dbReference>
<dbReference type="InterPro" id="IPR059026">
    <property type="entry name" value="LpqB_N"/>
</dbReference>
<comment type="subcellular location">
    <subcellularLocation>
        <location evidence="6">Cell membrane</location>
        <topology evidence="6">Lipid-anchor</topology>
    </subcellularLocation>
</comment>
<dbReference type="Proteomes" id="UP001629744">
    <property type="component" value="Unassembled WGS sequence"/>
</dbReference>
<feature type="domain" description="GerMN" evidence="8">
    <location>
        <begin position="200"/>
        <end position="298"/>
    </location>
</feature>
<evidence type="ECO:0000313" key="10">
    <source>
        <dbReference type="Proteomes" id="UP001629744"/>
    </source>
</evidence>
<feature type="chain" id="PRO_5045066533" description="Lipoprotein LpqB" evidence="7">
    <location>
        <begin position="20"/>
        <end position="590"/>
    </location>
</feature>
<dbReference type="RefSeq" id="WP_348604495.1">
    <property type="nucleotide sequence ID" value="NZ_CP157276.1"/>
</dbReference>
<keyword evidence="5 6" id="KW-0449">Lipoprotein</keyword>
<evidence type="ECO:0000256" key="6">
    <source>
        <dbReference type="HAMAP-Rule" id="MF_01373"/>
    </source>
</evidence>
<dbReference type="PROSITE" id="PS51257">
    <property type="entry name" value="PROKAR_LIPOPROTEIN"/>
    <property type="match status" value="1"/>
</dbReference>
<evidence type="ECO:0000256" key="7">
    <source>
        <dbReference type="SAM" id="SignalP"/>
    </source>
</evidence>
<reference evidence="9 10" key="1">
    <citation type="submission" date="2023-11" db="EMBL/GenBank/DDBJ databases">
        <authorList>
            <person name="Val-Calvo J."/>
            <person name="Scortti M."/>
            <person name="Vazquez-Boland J."/>
        </authorList>
    </citation>
    <scope>NUCLEOTIDE SEQUENCE [LARGE SCALE GENOMIC DNA]</scope>
    <source>
        <strain evidence="9 10">DSM 46662</strain>
    </source>
</reference>
<dbReference type="NCBIfam" id="NF010141">
    <property type="entry name" value="PRK13616.1"/>
    <property type="match status" value="1"/>
</dbReference>
<dbReference type="InterPro" id="IPR011044">
    <property type="entry name" value="Quino_amine_DH_bsu"/>
</dbReference>